<dbReference type="EMBL" id="GG662725">
    <property type="protein sequence ID" value="EAR93407.1"/>
    <property type="molecule type" value="Genomic_DNA"/>
</dbReference>
<accession>Q23A73</accession>
<gene>
    <name evidence="1" type="ORF">TTHERM_00829490</name>
</gene>
<reference evidence="2" key="1">
    <citation type="journal article" date="2006" name="PLoS Biol.">
        <title>Macronuclear genome sequence of the ciliate Tetrahymena thermophila, a model eukaryote.</title>
        <authorList>
            <person name="Eisen J.A."/>
            <person name="Coyne R.S."/>
            <person name="Wu M."/>
            <person name="Wu D."/>
            <person name="Thiagarajan M."/>
            <person name="Wortman J.R."/>
            <person name="Badger J.H."/>
            <person name="Ren Q."/>
            <person name="Amedeo P."/>
            <person name="Jones K.M."/>
            <person name="Tallon L.J."/>
            <person name="Delcher A.L."/>
            <person name="Salzberg S.L."/>
            <person name="Silva J.C."/>
            <person name="Haas B.J."/>
            <person name="Majoros W.H."/>
            <person name="Farzad M."/>
            <person name="Carlton J.M."/>
            <person name="Smith R.K. Jr."/>
            <person name="Garg J."/>
            <person name="Pearlman R.E."/>
            <person name="Karrer K.M."/>
            <person name="Sun L."/>
            <person name="Manning G."/>
            <person name="Elde N.C."/>
            <person name="Turkewitz A.P."/>
            <person name="Asai D.J."/>
            <person name="Wilkes D.E."/>
            <person name="Wang Y."/>
            <person name="Cai H."/>
            <person name="Collins K."/>
            <person name="Stewart B.A."/>
            <person name="Lee S.R."/>
            <person name="Wilamowska K."/>
            <person name="Weinberg Z."/>
            <person name="Ruzzo W.L."/>
            <person name="Wloga D."/>
            <person name="Gaertig J."/>
            <person name="Frankel J."/>
            <person name="Tsao C.-C."/>
            <person name="Gorovsky M.A."/>
            <person name="Keeling P.J."/>
            <person name="Waller R.F."/>
            <person name="Patron N.J."/>
            <person name="Cherry J.M."/>
            <person name="Stover N.A."/>
            <person name="Krieger C.J."/>
            <person name="del Toro C."/>
            <person name="Ryder H.F."/>
            <person name="Williamson S.C."/>
            <person name="Barbeau R.A."/>
            <person name="Hamilton E.P."/>
            <person name="Orias E."/>
        </authorList>
    </citation>
    <scope>NUCLEOTIDE SEQUENCE [LARGE SCALE GENOMIC DNA]</scope>
    <source>
        <strain evidence="2">SB210</strain>
    </source>
</reference>
<dbReference type="KEGG" id="tet:TTHERM_00829490"/>
<dbReference type="InParanoid" id="Q23A73"/>
<keyword evidence="2" id="KW-1185">Reference proteome</keyword>
<proteinExistence type="predicted"/>
<sequence>MDQLALNSIPIQQNCIFHTKNKLAFIQVNEISSLPNSNIFQCVDCFEQDLQFRGANYMLIQKIIENSDSDFHYKWPPLNDQQIIQNIHLKAKNLNSTQSVLNQINSYFTQLKDEIIKKIDVAQKKAINQALEMPFGKEQILKRYQEISQIQNLKSLLMQDQNKSFALYQKSCKDFIQQVELNKAKNTQLLQELLNQCDKIQQLIDFDRLNKSKIFLLDFLDQLNFFEDQTQSQVSSDNNLNNNILPQQDNNKIDQLMKLISNKTNYCSEEFLNQIRQQMQKLSLFFEQISFDKMNQEGKKAIRFSELNDEKINNVNEYVEHLIKLQDDPQHLQSVKNSFQISNLLNVLDNKFNFISNNYRDNLMRYLIETYPFSKNINTDEMFSEEQSFNILRSLETNYIKEFVKIVKKKQNLNENGQNFDNSQTYRVQQKILESFIFEKSELENTLKQFPIFDLLLLKGKSILNELQFQKSNFNDGNQRIEIVKNMNNQFEISLNETNYQGIQKGNETNCISQILERDKKYIFRIQFQKGNSGYFIIGLMKNENFNNNKGYFDGISYFFKIQNNKMNYEGYQGIDKFVKGNKTQLLDENITLELRVWLEGQQVEVLNYPDYSYQVVIQDEKKQNLSQKDLCLYFYLRDNQQKYILKEALIVEQF</sequence>
<dbReference type="RefSeq" id="XP_001013652.1">
    <property type="nucleotide sequence ID" value="XM_001013652.1"/>
</dbReference>
<evidence type="ECO:0000313" key="1">
    <source>
        <dbReference type="EMBL" id="EAR93407.1"/>
    </source>
</evidence>
<dbReference type="GeneID" id="7830160"/>
<dbReference type="AlphaFoldDB" id="Q23A73"/>
<evidence type="ECO:0008006" key="3">
    <source>
        <dbReference type="Google" id="ProtNLM"/>
    </source>
</evidence>
<dbReference type="Proteomes" id="UP000009168">
    <property type="component" value="Unassembled WGS sequence"/>
</dbReference>
<protein>
    <recommendedName>
        <fullName evidence="3">Zinc carboxypeptidase family protein</fullName>
    </recommendedName>
</protein>
<dbReference type="HOGENOM" id="CLU_011289_1_0_1"/>
<evidence type="ECO:0000313" key="2">
    <source>
        <dbReference type="Proteomes" id="UP000009168"/>
    </source>
</evidence>
<name>Q23A73_TETTS</name>
<organism evidence="1 2">
    <name type="scientific">Tetrahymena thermophila (strain SB210)</name>
    <dbReference type="NCBI Taxonomy" id="312017"/>
    <lineage>
        <taxon>Eukaryota</taxon>
        <taxon>Sar</taxon>
        <taxon>Alveolata</taxon>
        <taxon>Ciliophora</taxon>
        <taxon>Intramacronucleata</taxon>
        <taxon>Oligohymenophorea</taxon>
        <taxon>Hymenostomatida</taxon>
        <taxon>Tetrahymenina</taxon>
        <taxon>Tetrahymenidae</taxon>
        <taxon>Tetrahymena</taxon>
    </lineage>
</organism>